<gene>
    <name evidence="9" type="ORF">F0237_00315</name>
</gene>
<dbReference type="Pfam" id="PF01497">
    <property type="entry name" value="Peripla_BP_2"/>
    <property type="match status" value="1"/>
</dbReference>
<dbReference type="PROSITE" id="PS50983">
    <property type="entry name" value="FE_B12_PBP"/>
    <property type="match status" value="1"/>
</dbReference>
<keyword evidence="4" id="KW-0410">Iron transport</keyword>
<dbReference type="RefSeq" id="WP_171319766.1">
    <property type="nucleotide sequence ID" value="NZ_VTXO01000001.1"/>
</dbReference>
<evidence type="ECO:0000259" key="8">
    <source>
        <dbReference type="PROSITE" id="PS50983"/>
    </source>
</evidence>
<evidence type="ECO:0000313" key="9">
    <source>
        <dbReference type="EMBL" id="NOI79083.1"/>
    </source>
</evidence>
<evidence type="ECO:0000256" key="6">
    <source>
        <dbReference type="SAM" id="Coils"/>
    </source>
</evidence>
<evidence type="ECO:0000256" key="4">
    <source>
        <dbReference type="ARBA" id="ARBA00022496"/>
    </source>
</evidence>
<feature type="signal peptide" evidence="7">
    <location>
        <begin position="1"/>
        <end position="20"/>
    </location>
</feature>
<evidence type="ECO:0000256" key="1">
    <source>
        <dbReference type="ARBA" id="ARBA00004196"/>
    </source>
</evidence>
<dbReference type="PANTHER" id="PTHR30532:SF28">
    <property type="entry name" value="PETROBACTIN-BINDING PROTEIN YCLQ"/>
    <property type="match status" value="1"/>
</dbReference>
<dbReference type="SUPFAM" id="SSF53807">
    <property type="entry name" value="Helical backbone' metal receptor"/>
    <property type="match status" value="1"/>
</dbReference>
<dbReference type="Proteomes" id="UP000572722">
    <property type="component" value="Unassembled WGS sequence"/>
</dbReference>
<dbReference type="InterPro" id="IPR002491">
    <property type="entry name" value="ABC_transptr_periplasmic_BD"/>
</dbReference>
<comment type="similarity">
    <text evidence="2">Belongs to the bacterial solute-binding protein 8 family.</text>
</comment>
<keyword evidence="3" id="KW-0813">Transport</keyword>
<feature type="chain" id="PRO_5042000082" evidence="7">
    <location>
        <begin position="21"/>
        <end position="303"/>
    </location>
</feature>
<sequence length="303" mass="33847">MINRCLGLLILAVVSASVHANQVTINHDLGQTTVQYNPKRVIAIGVGIIDMLDHFGIEPVATSQDFLPDYLSKYKKPPYQSAGTLFEADFENIYTVKPDVILIGPRIASKYKELSEIAPTIVISPAESGSYWQSTMQQWRNLAQLFDIAEKVESEIALLNDEFKSIKQHNTAYPAKALTVMSIGGNITAFSEKSRFASIYVDFGFLPSAEGLKPKRHGDAISFEFISQNNPEYLFVFDSDKLRNKLSSRTKDEFNNALVNGTKAYQNGHIKFVDMDAWYLALGGVTATRRMISDVKDVLHESH</sequence>
<dbReference type="PANTHER" id="PTHR30532">
    <property type="entry name" value="IRON III DICITRATE-BINDING PERIPLASMIC PROTEIN"/>
    <property type="match status" value="1"/>
</dbReference>
<name>A0AAE5GMM6_9VIBR</name>
<reference evidence="9 10" key="1">
    <citation type="submission" date="2019-08" db="EMBL/GenBank/DDBJ databases">
        <title>Draft genome sequencing and comparative genomics of hatchery-associated Vibrios.</title>
        <authorList>
            <person name="Kehlet-Delgado H."/>
            <person name="Mueller R.S."/>
        </authorList>
    </citation>
    <scope>NUCLEOTIDE SEQUENCE [LARGE SCALE GENOMIC DNA]</scope>
    <source>
        <strain evidence="9 10">01-65-5-1</strain>
    </source>
</reference>
<keyword evidence="4" id="KW-0406">Ion transport</keyword>
<feature type="domain" description="Fe/B12 periplasmic-binding" evidence="8">
    <location>
        <begin position="40"/>
        <end position="303"/>
    </location>
</feature>
<dbReference type="Gene3D" id="3.40.50.1980">
    <property type="entry name" value="Nitrogenase molybdenum iron protein domain"/>
    <property type="match status" value="2"/>
</dbReference>
<accession>A0AAE5GMM6</accession>
<keyword evidence="5 7" id="KW-0732">Signal</keyword>
<proteinExistence type="inferred from homology"/>
<evidence type="ECO:0000313" key="10">
    <source>
        <dbReference type="Proteomes" id="UP000572722"/>
    </source>
</evidence>
<comment type="caution">
    <text evidence="9">The sequence shown here is derived from an EMBL/GenBank/DDBJ whole genome shotgun (WGS) entry which is preliminary data.</text>
</comment>
<dbReference type="EMBL" id="VTXO01000001">
    <property type="protein sequence ID" value="NOI79083.1"/>
    <property type="molecule type" value="Genomic_DNA"/>
</dbReference>
<dbReference type="GO" id="GO:0030288">
    <property type="term" value="C:outer membrane-bounded periplasmic space"/>
    <property type="evidence" value="ECO:0007669"/>
    <property type="project" value="TreeGrafter"/>
</dbReference>
<dbReference type="InterPro" id="IPR033870">
    <property type="entry name" value="FatB"/>
</dbReference>
<evidence type="ECO:0000256" key="3">
    <source>
        <dbReference type="ARBA" id="ARBA00022448"/>
    </source>
</evidence>
<keyword evidence="6" id="KW-0175">Coiled coil</keyword>
<organism evidence="9 10">
    <name type="scientific">Vibrio tubiashii</name>
    <dbReference type="NCBI Taxonomy" id="29498"/>
    <lineage>
        <taxon>Bacteria</taxon>
        <taxon>Pseudomonadati</taxon>
        <taxon>Pseudomonadota</taxon>
        <taxon>Gammaproteobacteria</taxon>
        <taxon>Vibrionales</taxon>
        <taxon>Vibrionaceae</taxon>
        <taxon>Vibrio</taxon>
        <taxon>Vibrio oreintalis group</taxon>
    </lineage>
</organism>
<protein>
    <submittedName>
        <fullName evidence="9">ABC transporter substrate-binding protein</fullName>
    </submittedName>
</protein>
<keyword evidence="4" id="KW-0408">Iron</keyword>
<dbReference type="AlphaFoldDB" id="A0AAE5GMM6"/>
<dbReference type="InterPro" id="IPR051313">
    <property type="entry name" value="Bact_iron-sidero_bind"/>
</dbReference>
<evidence type="ECO:0000256" key="5">
    <source>
        <dbReference type="ARBA" id="ARBA00022729"/>
    </source>
</evidence>
<feature type="coiled-coil region" evidence="6">
    <location>
        <begin position="142"/>
        <end position="169"/>
    </location>
</feature>
<dbReference type="GO" id="GO:1901678">
    <property type="term" value="P:iron coordination entity transport"/>
    <property type="evidence" value="ECO:0007669"/>
    <property type="project" value="UniProtKB-ARBA"/>
</dbReference>
<evidence type="ECO:0000256" key="7">
    <source>
        <dbReference type="SAM" id="SignalP"/>
    </source>
</evidence>
<comment type="subcellular location">
    <subcellularLocation>
        <location evidence="1">Cell envelope</location>
    </subcellularLocation>
</comment>
<evidence type="ECO:0000256" key="2">
    <source>
        <dbReference type="ARBA" id="ARBA00008814"/>
    </source>
</evidence>
<dbReference type="CDD" id="cd01140">
    <property type="entry name" value="FatB"/>
    <property type="match status" value="1"/>
</dbReference>